<dbReference type="GO" id="GO:0015031">
    <property type="term" value="P:protein transport"/>
    <property type="evidence" value="ECO:0007669"/>
    <property type="project" value="UniProtKB-KW"/>
</dbReference>
<comment type="subcellular location">
    <subcellularLocation>
        <location evidence="1">Cytoplasm</location>
    </subcellularLocation>
</comment>
<dbReference type="PROSITE" id="PS50219">
    <property type="entry name" value="CNH"/>
    <property type="match status" value="1"/>
</dbReference>
<dbReference type="OrthoDB" id="5325112at2759"/>
<feature type="region of interest" description="Disordered" evidence="5">
    <location>
        <begin position="1169"/>
        <end position="1196"/>
    </location>
</feature>
<feature type="region of interest" description="Disordered" evidence="5">
    <location>
        <begin position="234"/>
        <end position="332"/>
    </location>
</feature>
<evidence type="ECO:0000256" key="3">
    <source>
        <dbReference type="ARBA" id="ARBA00022490"/>
    </source>
</evidence>
<keyword evidence="4" id="KW-0653">Protein transport</keyword>
<evidence type="ECO:0000313" key="7">
    <source>
        <dbReference type="EMBL" id="KKA18261.1"/>
    </source>
</evidence>
<dbReference type="PANTHER" id="PTHR12894">
    <property type="entry name" value="CNH DOMAIN CONTAINING"/>
    <property type="match status" value="1"/>
</dbReference>
<evidence type="ECO:0000259" key="6">
    <source>
        <dbReference type="PROSITE" id="PS50219"/>
    </source>
</evidence>
<evidence type="ECO:0000256" key="2">
    <source>
        <dbReference type="ARBA" id="ARBA00022448"/>
    </source>
</evidence>
<evidence type="ECO:0000313" key="8">
    <source>
        <dbReference type="Proteomes" id="UP000053958"/>
    </source>
</evidence>
<dbReference type="InterPro" id="IPR032914">
    <property type="entry name" value="Vam6/VPS39/TRAP1"/>
</dbReference>
<dbReference type="GeneID" id="25320054"/>
<dbReference type="InterPro" id="IPR001180">
    <property type="entry name" value="CNH_dom"/>
</dbReference>
<feature type="domain" description="CNH" evidence="6">
    <location>
        <begin position="40"/>
        <end position="430"/>
    </location>
</feature>
<gene>
    <name evidence="7" type="ORF">T310_7789</name>
</gene>
<keyword evidence="3" id="KW-0963">Cytoplasm</keyword>
<sequence>MDDSAGPRKRRKLSSPKAAPYVLRQLLDNVPLDSEGGGSDVHITCVEYWNENLYIGTSAAEILHFVALPPDPSDDTNESTFILASRLPITHHSSTSNHHGVQQIVLLPTASKACILCNGVVTFYTLPELSPAFGNTKVGNCRWIGGLDLNRDVNEPSAEDPVIMIAVHNRIMLVRIGEEARRIRNIEFPGCLIASRRDTIACVADEHSYSLLDVEHQQKIPLFPISSSNEVFEPGHVEDIPSQSGSSLKRSSSASYGNPDATKLGAMDRSSSRTPDPFTATGSPRRSTSQERRDASKSKELPAPPPEAEANKQKPLPPAPKQTLTRLKPHIVSPTPSEFLLVTGTEETEPGVGMFVNMDGDVVRGTIEFQRYPDAVVIDGADEVDQTRPNSNQQEGYVLAIVNADDENGNPRKCLEIQRWDVDSGEAERQKHWVEIPASKDTRTNHVGIRHTTGPSQLNFYELGELLRMVRLRIPKMGPPTPLEDPTKASIERLRKEKELFESQDLIDRNREEATFAHGLGNIRSSLIVWSGNRIWRVLKNPLPLQLDDALQRAQTWEGARYKSVDREFIVSLTQSIKDTEPRTEAEFLGLEYIRQKAGLLLFADLLSMNPEDQTEAAILSTEEVLMESNLDPRLILLLIPFLRDEALQGPQGIWVHGGLAQVAEFYLEQFAESKRVPQVPDDAVLNMVKRYLFAWQRKRGYGSITDETFVFDSVDAGLLHLLLEQDAKGFRESRPSPTVRAELNRLADSWKGNFDRAVTLLEQYNRLFVLSRLYQSRKTAGKVLQTWRRIVEGEKDDDPEITVSGVEMQMRKYLVKIRDAQLVEEYGSWLAARNPNLGIQVFSDDSSRVKLEAQEVVRLLKKRAPNAVQDYLEHLVFSKNYSQYADDLIAYYLDTVLSVLQSSPAARESLQESYSTYRALRPPKPTYLNFIRENAPPEPWWQSRLRLLQLLGGGPCTQFTSSPVPGNLSYSVSTVLSRIEPFQNELVSESIILDGRQGRHREALRLLTHGLGDYDSAIRYCLFGGPSSTQTAAASLPSTIDTARDSERRELFKHLLTEFLQIEDFSERIERTSDLLARFAPWFDVHEVLALVPDDWSVEILSGFLVHVFRDLVSQAREARIQRALSASLNLRVEVEYLDSVEKKGGWIEDGEGLRGLKLAAAAAAAPAVSSSRSADGNNNNGNDSDFGEMVNARD</sequence>
<keyword evidence="7" id="KW-0675">Receptor</keyword>
<evidence type="ECO:0000256" key="1">
    <source>
        <dbReference type="ARBA" id="ARBA00004496"/>
    </source>
</evidence>
<proteinExistence type="predicted"/>
<dbReference type="GO" id="GO:0034058">
    <property type="term" value="P:endosomal vesicle fusion"/>
    <property type="evidence" value="ECO:0007669"/>
    <property type="project" value="TreeGrafter"/>
</dbReference>
<accession>A0A0F4YK69</accession>
<feature type="compositionally biased region" description="Basic and acidic residues" evidence="5">
    <location>
        <begin position="288"/>
        <end position="300"/>
    </location>
</feature>
<evidence type="ECO:0000256" key="4">
    <source>
        <dbReference type="ARBA" id="ARBA00022927"/>
    </source>
</evidence>
<comment type="caution">
    <text evidence="7">The sequence shown here is derived from an EMBL/GenBank/DDBJ whole genome shotgun (WGS) entry which is preliminary data.</text>
</comment>
<dbReference type="PANTHER" id="PTHR12894:SF27">
    <property type="entry name" value="TRANSFORMING GROWTH FACTOR-BETA RECEPTOR-ASSOCIATED PROTEIN 1"/>
    <property type="match status" value="1"/>
</dbReference>
<name>A0A0F4YK69_RASE3</name>
<protein>
    <submittedName>
        <fullName evidence="7">TGF beta receptor associated protein 1</fullName>
    </submittedName>
</protein>
<dbReference type="Proteomes" id="UP000053958">
    <property type="component" value="Unassembled WGS sequence"/>
</dbReference>
<dbReference type="AlphaFoldDB" id="A0A0F4YK69"/>
<feature type="compositionally biased region" description="Low complexity" evidence="5">
    <location>
        <begin position="242"/>
        <end position="255"/>
    </location>
</feature>
<dbReference type="GO" id="GO:0006914">
    <property type="term" value="P:autophagy"/>
    <property type="evidence" value="ECO:0007669"/>
    <property type="project" value="TreeGrafter"/>
</dbReference>
<feature type="compositionally biased region" description="Low complexity" evidence="5">
    <location>
        <begin position="1169"/>
        <end position="1186"/>
    </location>
</feature>
<organism evidence="7 8">
    <name type="scientific">Rasamsonia emersonii (strain ATCC 16479 / CBS 393.64 / IMI 116815)</name>
    <dbReference type="NCBI Taxonomy" id="1408163"/>
    <lineage>
        <taxon>Eukaryota</taxon>
        <taxon>Fungi</taxon>
        <taxon>Dikarya</taxon>
        <taxon>Ascomycota</taxon>
        <taxon>Pezizomycotina</taxon>
        <taxon>Eurotiomycetes</taxon>
        <taxon>Eurotiomycetidae</taxon>
        <taxon>Eurotiales</taxon>
        <taxon>Trichocomaceae</taxon>
        <taxon>Rasamsonia</taxon>
    </lineage>
</organism>
<dbReference type="GO" id="GO:0016020">
    <property type="term" value="C:membrane"/>
    <property type="evidence" value="ECO:0007669"/>
    <property type="project" value="TreeGrafter"/>
</dbReference>
<evidence type="ECO:0000256" key="5">
    <source>
        <dbReference type="SAM" id="MobiDB-lite"/>
    </source>
</evidence>
<dbReference type="GO" id="GO:0005737">
    <property type="term" value="C:cytoplasm"/>
    <property type="evidence" value="ECO:0007669"/>
    <property type="project" value="UniProtKB-SubCell"/>
</dbReference>
<dbReference type="STRING" id="1408163.A0A0F4YK69"/>
<keyword evidence="8" id="KW-1185">Reference proteome</keyword>
<dbReference type="RefSeq" id="XP_013324873.1">
    <property type="nucleotide sequence ID" value="XM_013469419.1"/>
</dbReference>
<reference evidence="7 8" key="1">
    <citation type="submission" date="2015-04" db="EMBL/GenBank/DDBJ databases">
        <authorList>
            <person name="Heijne W.H."/>
            <person name="Fedorova N.D."/>
            <person name="Nierman W.C."/>
            <person name="Vollebregt A.W."/>
            <person name="Zhao Z."/>
            <person name="Wu L."/>
            <person name="Kumar M."/>
            <person name="Stam H."/>
            <person name="van den Berg M.A."/>
            <person name="Pel H.J."/>
        </authorList>
    </citation>
    <scope>NUCLEOTIDE SEQUENCE [LARGE SCALE GENOMIC DNA]</scope>
    <source>
        <strain evidence="7 8">CBS 393.64</strain>
    </source>
</reference>
<dbReference type="EMBL" id="LASV01000476">
    <property type="protein sequence ID" value="KKA18261.1"/>
    <property type="molecule type" value="Genomic_DNA"/>
</dbReference>
<keyword evidence="2" id="KW-0813">Transport</keyword>